<keyword evidence="7" id="KW-1185">Reference proteome</keyword>
<dbReference type="Proteomes" id="UP000218231">
    <property type="component" value="Unassembled WGS sequence"/>
</dbReference>
<feature type="compositionally biased region" description="Basic residues" evidence="4">
    <location>
        <begin position="255"/>
        <end position="265"/>
    </location>
</feature>
<feature type="compositionally biased region" description="Low complexity" evidence="4">
    <location>
        <begin position="29"/>
        <end position="49"/>
    </location>
</feature>
<dbReference type="InterPro" id="IPR036390">
    <property type="entry name" value="WH_DNA-bd_sf"/>
</dbReference>
<comment type="subcellular location">
    <subcellularLocation>
        <location evidence="3">Nucleus</location>
    </subcellularLocation>
</comment>
<feature type="compositionally biased region" description="Polar residues" evidence="4">
    <location>
        <begin position="50"/>
        <end position="89"/>
    </location>
</feature>
<evidence type="ECO:0000256" key="1">
    <source>
        <dbReference type="ARBA" id="ARBA00005562"/>
    </source>
</evidence>
<evidence type="ECO:0000313" key="6">
    <source>
        <dbReference type="EMBL" id="PAV84096.1"/>
    </source>
</evidence>
<evidence type="ECO:0000256" key="2">
    <source>
        <dbReference type="ARBA" id="ARBA00023125"/>
    </source>
</evidence>
<dbReference type="InterPro" id="IPR046328">
    <property type="entry name" value="ETS_fam"/>
</dbReference>
<name>A0A2A2LCX8_9BILA</name>
<feature type="compositionally biased region" description="Polar residues" evidence="4">
    <location>
        <begin position="245"/>
        <end position="254"/>
    </location>
</feature>
<dbReference type="AlphaFoldDB" id="A0A2A2LCX8"/>
<dbReference type="SMART" id="SM00413">
    <property type="entry name" value="ETS"/>
    <property type="match status" value="1"/>
</dbReference>
<sequence length="403" mass="45534">MSSPSAWNYRSPGTSSDEYASSPLSATGSPFSHPSSLSQSQVASPLAAATSNRSNSFADTASQSQSLNQYQAGSSQEPIRTSDYQSQSSINDVNSVDKLMEAINVKELLYEDIRITRWLNPLQNNPSGNAELAQIVGDASTVKPNATENLGYRYPCEDQAVFYSDANQPGPSNANTAIVRQRCFSDPAPIQQQHPCHFQFSSHNQFFPQQHPLPHLYAPVSQPQFHLMANQIPQPAQIRYSYSSPLPAAPQQTVKRGRPGRKPKNSGRQSPKQVIYKEGQQQGRRGNTPRLLPFTLRLLMNPQYRDIVNWTGVGLEFIITDRTRLAYIWGMHKSNRPMKYTNLARSFRYLGEKGLVAHSHKTFEFTFLPRFFEITPEFRMDEIHQYAQERGKEYQSSIRRQAN</sequence>
<dbReference type="GO" id="GO:0005634">
    <property type="term" value="C:nucleus"/>
    <property type="evidence" value="ECO:0007669"/>
    <property type="project" value="UniProtKB-SubCell"/>
</dbReference>
<dbReference type="PANTHER" id="PTHR11849:SF282">
    <property type="entry name" value="ETV5-RELATED PROTEIN ETS96B"/>
    <property type="match status" value="1"/>
</dbReference>
<protein>
    <recommendedName>
        <fullName evidence="5">ETS domain-containing protein</fullName>
    </recommendedName>
</protein>
<gene>
    <name evidence="6" type="ORF">WR25_04305</name>
</gene>
<feature type="region of interest" description="Disordered" evidence="4">
    <location>
        <begin position="245"/>
        <end position="288"/>
    </location>
</feature>
<accession>A0A2A2LCX8</accession>
<feature type="region of interest" description="Disordered" evidence="4">
    <location>
        <begin position="1"/>
        <end position="89"/>
    </location>
</feature>
<comment type="caution">
    <text evidence="6">The sequence shown here is derived from an EMBL/GenBank/DDBJ whole genome shotgun (WGS) entry which is preliminary data.</text>
</comment>
<dbReference type="InterPro" id="IPR000418">
    <property type="entry name" value="Ets_dom"/>
</dbReference>
<dbReference type="EMBL" id="LIAE01006888">
    <property type="protein sequence ID" value="PAV84096.1"/>
    <property type="molecule type" value="Genomic_DNA"/>
</dbReference>
<dbReference type="InterPro" id="IPR036388">
    <property type="entry name" value="WH-like_DNA-bd_sf"/>
</dbReference>
<comment type="similarity">
    <text evidence="1 3">Belongs to the ETS family.</text>
</comment>
<dbReference type="SUPFAM" id="SSF46785">
    <property type="entry name" value="Winged helix' DNA-binding domain"/>
    <property type="match status" value="1"/>
</dbReference>
<feature type="domain" description="ETS" evidence="5">
    <location>
        <begin position="289"/>
        <end position="368"/>
    </location>
</feature>
<evidence type="ECO:0000259" key="5">
    <source>
        <dbReference type="PROSITE" id="PS50061"/>
    </source>
</evidence>
<dbReference type="GO" id="GO:0000981">
    <property type="term" value="F:DNA-binding transcription factor activity, RNA polymerase II-specific"/>
    <property type="evidence" value="ECO:0007669"/>
    <property type="project" value="TreeGrafter"/>
</dbReference>
<keyword evidence="2 3" id="KW-0238">DNA-binding</keyword>
<organism evidence="6 7">
    <name type="scientific">Diploscapter pachys</name>
    <dbReference type="NCBI Taxonomy" id="2018661"/>
    <lineage>
        <taxon>Eukaryota</taxon>
        <taxon>Metazoa</taxon>
        <taxon>Ecdysozoa</taxon>
        <taxon>Nematoda</taxon>
        <taxon>Chromadorea</taxon>
        <taxon>Rhabditida</taxon>
        <taxon>Rhabditina</taxon>
        <taxon>Rhabditomorpha</taxon>
        <taxon>Rhabditoidea</taxon>
        <taxon>Rhabditidae</taxon>
        <taxon>Diploscapter</taxon>
    </lineage>
</organism>
<keyword evidence="3" id="KW-0539">Nucleus</keyword>
<dbReference type="Gene3D" id="1.10.10.10">
    <property type="entry name" value="Winged helix-like DNA-binding domain superfamily/Winged helix DNA-binding domain"/>
    <property type="match status" value="1"/>
</dbReference>
<dbReference type="Pfam" id="PF00178">
    <property type="entry name" value="Ets"/>
    <property type="match status" value="1"/>
</dbReference>
<evidence type="ECO:0000313" key="7">
    <source>
        <dbReference type="Proteomes" id="UP000218231"/>
    </source>
</evidence>
<dbReference type="GO" id="GO:0043565">
    <property type="term" value="F:sequence-specific DNA binding"/>
    <property type="evidence" value="ECO:0007669"/>
    <property type="project" value="InterPro"/>
</dbReference>
<proteinExistence type="inferred from homology"/>
<reference evidence="6 7" key="1">
    <citation type="journal article" date="2017" name="Curr. Biol.">
        <title>Genome architecture and evolution of a unichromosomal asexual nematode.</title>
        <authorList>
            <person name="Fradin H."/>
            <person name="Zegar C."/>
            <person name="Gutwein M."/>
            <person name="Lucas J."/>
            <person name="Kovtun M."/>
            <person name="Corcoran D."/>
            <person name="Baugh L.R."/>
            <person name="Kiontke K."/>
            <person name="Gunsalus K."/>
            <person name="Fitch D.H."/>
            <person name="Piano F."/>
        </authorList>
    </citation>
    <scope>NUCLEOTIDE SEQUENCE [LARGE SCALE GENOMIC DNA]</scope>
    <source>
        <strain evidence="6">PF1309</strain>
    </source>
</reference>
<evidence type="ECO:0000256" key="3">
    <source>
        <dbReference type="RuleBase" id="RU004019"/>
    </source>
</evidence>
<dbReference type="GO" id="GO:0030154">
    <property type="term" value="P:cell differentiation"/>
    <property type="evidence" value="ECO:0007669"/>
    <property type="project" value="TreeGrafter"/>
</dbReference>
<dbReference type="STRING" id="2018661.A0A2A2LCX8"/>
<dbReference type="PANTHER" id="PTHR11849">
    <property type="entry name" value="ETS"/>
    <property type="match status" value="1"/>
</dbReference>
<feature type="compositionally biased region" description="Polar residues" evidence="4">
    <location>
        <begin position="1"/>
        <end position="28"/>
    </location>
</feature>
<dbReference type="PROSITE" id="PS50061">
    <property type="entry name" value="ETS_DOMAIN_3"/>
    <property type="match status" value="1"/>
</dbReference>
<evidence type="ECO:0000256" key="4">
    <source>
        <dbReference type="SAM" id="MobiDB-lite"/>
    </source>
</evidence>